<evidence type="ECO:0000256" key="1">
    <source>
        <dbReference type="SAM" id="MobiDB-lite"/>
    </source>
</evidence>
<reference evidence="2 3" key="1">
    <citation type="submission" date="2019-07" db="EMBL/GenBank/DDBJ databases">
        <title>Genomes of Cafeteria roenbergensis.</title>
        <authorList>
            <person name="Fischer M.G."/>
            <person name="Hackl T."/>
            <person name="Roman M."/>
        </authorList>
    </citation>
    <scope>NUCLEOTIDE SEQUENCE [LARGE SCALE GENOMIC DNA]</scope>
    <source>
        <strain evidence="2 3">RCC970-E3</strain>
    </source>
</reference>
<feature type="region of interest" description="Disordered" evidence="1">
    <location>
        <begin position="34"/>
        <end position="85"/>
    </location>
</feature>
<sequence length="85" mass="9303">MSRGMLLGVCAVIVAGGSVTLFMPFTEYGVQLRAQSAESRLSPSEIRARGGGSRGSMWSNIEDAKRRQRERSTDALAPKESDDRR</sequence>
<protein>
    <submittedName>
        <fullName evidence="2">Uncharacterized protein</fullName>
    </submittedName>
</protein>
<evidence type="ECO:0000313" key="3">
    <source>
        <dbReference type="Proteomes" id="UP000324907"/>
    </source>
</evidence>
<dbReference type="EMBL" id="VLTL01000143">
    <property type="protein sequence ID" value="KAA0158690.1"/>
    <property type="molecule type" value="Genomic_DNA"/>
</dbReference>
<dbReference type="Proteomes" id="UP000324907">
    <property type="component" value="Unassembled WGS sequence"/>
</dbReference>
<proteinExistence type="predicted"/>
<gene>
    <name evidence="2" type="ORF">FNF28_06125</name>
</gene>
<dbReference type="AlphaFoldDB" id="A0A5A8D354"/>
<evidence type="ECO:0000313" key="2">
    <source>
        <dbReference type="EMBL" id="KAA0158690.1"/>
    </source>
</evidence>
<feature type="compositionally biased region" description="Basic and acidic residues" evidence="1">
    <location>
        <begin position="62"/>
        <end position="85"/>
    </location>
</feature>
<comment type="caution">
    <text evidence="2">The sequence shown here is derived from an EMBL/GenBank/DDBJ whole genome shotgun (WGS) entry which is preliminary data.</text>
</comment>
<organism evidence="2 3">
    <name type="scientific">Cafeteria roenbergensis</name>
    <name type="common">Marine flagellate</name>
    <dbReference type="NCBI Taxonomy" id="33653"/>
    <lineage>
        <taxon>Eukaryota</taxon>
        <taxon>Sar</taxon>
        <taxon>Stramenopiles</taxon>
        <taxon>Bigyra</taxon>
        <taxon>Opalozoa</taxon>
        <taxon>Bicosoecida</taxon>
        <taxon>Cafeteriaceae</taxon>
        <taxon>Cafeteria</taxon>
    </lineage>
</organism>
<accession>A0A5A8D354</accession>
<name>A0A5A8D354_CAFRO</name>